<protein>
    <submittedName>
        <fullName evidence="2">YusW-like protein</fullName>
    </submittedName>
</protein>
<keyword evidence="3" id="KW-1185">Reference proteome</keyword>
<dbReference type="Pfam" id="PF14039">
    <property type="entry name" value="YusW"/>
    <property type="match status" value="1"/>
</dbReference>
<gene>
    <name evidence="2" type="ORF">EV213_10224</name>
</gene>
<evidence type="ECO:0000256" key="1">
    <source>
        <dbReference type="SAM" id="SignalP"/>
    </source>
</evidence>
<dbReference type="InterPro" id="IPR025623">
    <property type="entry name" value="YusW"/>
</dbReference>
<dbReference type="EMBL" id="SNYJ01000002">
    <property type="protein sequence ID" value="TDQ41996.1"/>
    <property type="molecule type" value="Genomic_DNA"/>
</dbReference>
<reference evidence="2 3" key="1">
    <citation type="submission" date="2019-03" db="EMBL/GenBank/DDBJ databases">
        <title>Genomic Encyclopedia of Type Strains, Phase IV (KMG-IV): sequencing the most valuable type-strain genomes for metagenomic binning, comparative biology and taxonomic classification.</title>
        <authorList>
            <person name="Goeker M."/>
        </authorList>
    </citation>
    <scope>NUCLEOTIDE SEQUENCE [LARGE SCALE GENOMIC DNA]</scope>
    <source>
        <strain evidence="2 3">DSM 28697</strain>
    </source>
</reference>
<feature type="signal peptide" evidence="1">
    <location>
        <begin position="1"/>
        <end position="22"/>
    </location>
</feature>
<accession>A0A4R6U867</accession>
<name>A0A4R6U867_9BACI</name>
<dbReference type="PROSITE" id="PS51257">
    <property type="entry name" value="PROKAR_LIPOPROTEIN"/>
    <property type="match status" value="1"/>
</dbReference>
<comment type="caution">
    <text evidence="2">The sequence shown here is derived from an EMBL/GenBank/DDBJ whole genome shotgun (WGS) entry which is preliminary data.</text>
</comment>
<dbReference type="AlphaFoldDB" id="A0A4R6U867"/>
<feature type="chain" id="PRO_5020330376" evidence="1">
    <location>
        <begin position="23"/>
        <end position="159"/>
    </location>
</feature>
<organism evidence="2 3">
    <name type="scientific">Aureibacillus halotolerans</name>
    <dbReference type="NCBI Taxonomy" id="1508390"/>
    <lineage>
        <taxon>Bacteria</taxon>
        <taxon>Bacillati</taxon>
        <taxon>Bacillota</taxon>
        <taxon>Bacilli</taxon>
        <taxon>Bacillales</taxon>
        <taxon>Bacillaceae</taxon>
        <taxon>Aureibacillus</taxon>
    </lineage>
</organism>
<dbReference type="Proteomes" id="UP000295632">
    <property type="component" value="Unassembled WGS sequence"/>
</dbReference>
<evidence type="ECO:0000313" key="3">
    <source>
        <dbReference type="Proteomes" id="UP000295632"/>
    </source>
</evidence>
<proteinExistence type="predicted"/>
<evidence type="ECO:0000313" key="2">
    <source>
        <dbReference type="EMBL" id="TDQ41996.1"/>
    </source>
</evidence>
<keyword evidence="1" id="KW-0732">Signal</keyword>
<sequence length="159" mass="18174">MKSLRFQWCVCLLLLLSCGVKEQDIDSPTPSEISFSSIENDDAVNKEPNLSEQSASPFTAFYLTAVFENGKKYSVMYDHMHKNEAIIHDQRKDTKLIGEDAVDQLLPLFITTGITHTMEKDEALHQIMNVFLIRQASMVSLDIYFADGEHTTYLYQEND</sequence>
<dbReference type="RefSeq" id="WP_133578899.1">
    <property type="nucleotide sequence ID" value="NZ_SNYJ01000002.1"/>
</dbReference>